<dbReference type="InterPro" id="IPR018511">
    <property type="entry name" value="Hemolysin-typ_Ca-bd_CS"/>
</dbReference>
<dbReference type="PROSITE" id="PS00330">
    <property type="entry name" value="HEMOLYSIN_CALCIUM"/>
    <property type="match status" value="3"/>
</dbReference>
<comment type="caution">
    <text evidence="3">The sequence shown here is derived from an EMBL/GenBank/DDBJ whole genome shotgun (WGS) entry which is preliminary data.</text>
</comment>
<dbReference type="InterPro" id="IPR050557">
    <property type="entry name" value="RTX_toxin/Mannuronan_C5-epim"/>
</dbReference>
<accession>A0A927D3V4</accession>
<comment type="subcellular location">
    <subcellularLocation>
        <location evidence="1">Secreted</location>
    </subcellularLocation>
</comment>
<dbReference type="SUPFAM" id="SSF51120">
    <property type="entry name" value="beta-Roll"/>
    <property type="match status" value="4"/>
</dbReference>
<reference evidence="3" key="1">
    <citation type="submission" date="2020-08" db="EMBL/GenBank/DDBJ databases">
        <title>Sulfitobacter aestuariivivens sp. nov., isolated from a tidal flat.</title>
        <authorList>
            <person name="Park S."/>
            <person name="Yoon J.-H."/>
        </authorList>
    </citation>
    <scope>NUCLEOTIDE SEQUENCE</scope>
    <source>
        <strain evidence="3">TSTF-M16</strain>
    </source>
</reference>
<evidence type="ECO:0000256" key="1">
    <source>
        <dbReference type="ARBA" id="ARBA00004613"/>
    </source>
</evidence>
<evidence type="ECO:0000256" key="2">
    <source>
        <dbReference type="ARBA" id="ARBA00022525"/>
    </source>
</evidence>
<keyword evidence="2" id="KW-0964">Secreted</keyword>
<dbReference type="RefSeq" id="WP_191074728.1">
    <property type="nucleotide sequence ID" value="NZ_JACTAG010000001.1"/>
</dbReference>
<protein>
    <submittedName>
        <fullName evidence="3">Calcium-binding protein</fullName>
    </submittedName>
</protein>
<dbReference type="Proteomes" id="UP000635142">
    <property type="component" value="Unassembled WGS sequence"/>
</dbReference>
<dbReference type="PRINTS" id="PR00313">
    <property type="entry name" value="CABNDNGRPT"/>
</dbReference>
<dbReference type="PANTHER" id="PTHR38340">
    <property type="entry name" value="S-LAYER PROTEIN"/>
    <property type="match status" value="1"/>
</dbReference>
<organism evidence="3 4">
    <name type="scientific">Sulfitobacter aestuariivivens</name>
    <dbReference type="NCBI Taxonomy" id="2766981"/>
    <lineage>
        <taxon>Bacteria</taxon>
        <taxon>Pseudomonadati</taxon>
        <taxon>Pseudomonadota</taxon>
        <taxon>Alphaproteobacteria</taxon>
        <taxon>Rhodobacterales</taxon>
        <taxon>Roseobacteraceae</taxon>
        <taxon>Sulfitobacter</taxon>
    </lineage>
</organism>
<dbReference type="GO" id="GO:0005509">
    <property type="term" value="F:calcium ion binding"/>
    <property type="evidence" value="ECO:0007669"/>
    <property type="project" value="InterPro"/>
</dbReference>
<dbReference type="PANTHER" id="PTHR38340:SF1">
    <property type="entry name" value="S-LAYER PROTEIN"/>
    <property type="match status" value="1"/>
</dbReference>
<dbReference type="Gene3D" id="2.150.10.10">
    <property type="entry name" value="Serralysin-like metalloprotease, C-terminal"/>
    <property type="match status" value="5"/>
</dbReference>
<dbReference type="InterPro" id="IPR001343">
    <property type="entry name" value="Hemolysn_Ca-bd"/>
</dbReference>
<dbReference type="Pfam" id="PF00353">
    <property type="entry name" value="HemolysinCabind"/>
    <property type="match status" value="6"/>
</dbReference>
<evidence type="ECO:0000313" key="3">
    <source>
        <dbReference type="EMBL" id="MBD3663793.1"/>
    </source>
</evidence>
<dbReference type="GO" id="GO:0005576">
    <property type="term" value="C:extracellular region"/>
    <property type="evidence" value="ECO:0007669"/>
    <property type="project" value="UniProtKB-SubCell"/>
</dbReference>
<dbReference type="InterPro" id="IPR011049">
    <property type="entry name" value="Serralysin-like_metalloprot_C"/>
</dbReference>
<dbReference type="AlphaFoldDB" id="A0A927D3V4"/>
<gene>
    <name evidence="3" type="ORF">H9Q16_07665</name>
</gene>
<evidence type="ECO:0000313" key="4">
    <source>
        <dbReference type="Proteomes" id="UP000635142"/>
    </source>
</evidence>
<sequence length="476" mass="48742">MTDFPGTLGNDLFIFTGVDPFDSYVGGAGIDTLDARSTTGSYNYDLANNFVFEQASNEQAQIFGFEAILAGTGNDVIRDSNTALSVTLNGGGGDDLIQPGIAGLQTGDVFAGGVGFDTFWFAEYVADMRLNLQTGSFQTAFGGPVATVLGFESVFAGAGDDVIGGSSRNEEFYGASGNDTIAGGAGDDFVSGGPDQDLLRGDSGDDTVRGASGNDVVLGGAGADFLYGGQGADTLRGGVGNDDLAGEDGNDVLAGNAGNDTLWGGNGNDWLIGEDGFDRLFGGFGQDRLEGGLQADNLFGDAGVDTLLGGAGFDRLEGGDNNDLLYGGTEGDALFGETGNDLLYGQSGADRLFGGVGNDRLDGGTDNDRLLGGAGFDTLIGSTGNDVMAGNFNADRFVFADFGGGFGQDTITDFAATNDFERIDLSRVTTIVNLFDLLSNHTTQTGANVVIDAGGGNTITLLNVDMGDLDAFDFVF</sequence>
<dbReference type="EMBL" id="JACTAG010000001">
    <property type="protein sequence ID" value="MBD3663793.1"/>
    <property type="molecule type" value="Genomic_DNA"/>
</dbReference>
<keyword evidence="4" id="KW-1185">Reference proteome</keyword>
<name>A0A927D3V4_9RHOB</name>
<proteinExistence type="predicted"/>